<dbReference type="Pfam" id="PF03963">
    <property type="entry name" value="FlgD"/>
    <property type="match status" value="1"/>
</dbReference>
<comment type="function">
    <text evidence="4 5">Required for flagellar hook formation. May act as a scaffolding protein.</text>
</comment>
<accession>F3YYH3</accession>
<evidence type="ECO:0000256" key="4">
    <source>
        <dbReference type="ARBA" id="ARBA00024746"/>
    </source>
</evidence>
<sequence>MSMLTNITGSSSAIDPYASTPKSKSGALDQSTFLNLLMAQLQHQDPLNPMEDKDFTAQLAQFSSLEQLNKINEGIEGLNSSAGRQDMLGAVSFIGKDIRAFGNTVSKEGTSITKAFYELDEPVSDMYVNVYDSYGALVDTQKVGARQAGSYEFQWDGTDFNGAKLSDGTYTMAIAAENAKGESVMVYTEVSGKVSGVSGESGIPMLRLSDGRTVSFFNVKEIVSDGESSNTDDSDA</sequence>
<feature type="domain" description="FlgD/Vpr Ig-like" evidence="6">
    <location>
        <begin position="102"/>
        <end position="179"/>
    </location>
</feature>
<dbReference type="GO" id="GO:0044781">
    <property type="term" value="P:bacterial-type flagellum organization"/>
    <property type="evidence" value="ECO:0007669"/>
    <property type="project" value="UniProtKB-UniRule"/>
</dbReference>
<evidence type="ECO:0000313" key="9">
    <source>
        <dbReference type="Proteomes" id="UP000007844"/>
    </source>
</evidence>
<keyword evidence="3 5" id="KW-1005">Bacterial flagellum biogenesis</keyword>
<comment type="similarity">
    <text evidence="1 5">Belongs to the FlgD family.</text>
</comment>
<feature type="domain" description="FlgD Tudor-like" evidence="7">
    <location>
        <begin position="86"/>
        <end position="220"/>
    </location>
</feature>
<dbReference type="Gene3D" id="2.60.40.4070">
    <property type="match status" value="1"/>
</dbReference>
<evidence type="ECO:0000256" key="1">
    <source>
        <dbReference type="ARBA" id="ARBA00010577"/>
    </source>
</evidence>
<evidence type="ECO:0000256" key="2">
    <source>
        <dbReference type="ARBA" id="ARBA00016013"/>
    </source>
</evidence>
<dbReference type="Pfam" id="PF13861">
    <property type="entry name" value="FLgD_tudor"/>
    <property type="match status" value="1"/>
</dbReference>
<dbReference type="InterPro" id="IPR025965">
    <property type="entry name" value="FlgD/Vpr_Ig-like"/>
</dbReference>
<dbReference type="STRING" id="690850.Desaf_2403"/>
<dbReference type="AlphaFoldDB" id="F3YYH3"/>
<proteinExistence type="inferred from homology"/>
<evidence type="ECO:0000259" key="7">
    <source>
        <dbReference type="Pfam" id="PF13861"/>
    </source>
</evidence>
<protein>
    <recommendedName>
        <fullName evidence="2 5">Basal-body rod modification protein FlgD</fullName>
    </recommendedName>
</protein>
<dbReference type="eggNOG" id="COG1843">
    <property type="taxonomic scope" value="Bacteria"/>
</dbReference>
<dbReference type="Gene3D" id="2.30.30.910">
    <property type="match status" value="1"/>
</dbReference>
<evidence type="ECO:0000256" key="5">
    <source>
        <dbReference type="RuleBase" id="RU362076"/>
    </source>
</evidence>
<organism evidence="8 9">
    <name type="scientific">Desulfocurvibacter africanus subsp. africanus str. Walvis Bay</name>
    <dbReference type="NCBI Taxonomy" id="690850"/>
    <lineage>
        <taxon>Bacteria</taxon>
        <taxon>Pseudomonadati</taxon>
        <taxon>Thermodesulfobacteriota</taxon>
        <taxon>Desulfovibrionia</taxon>
        <taxon>Desulfovibrionales</taxon>
        <taxon>Desulfovibrionaceae</taxon>
        <taxon>Desulfocurvibacter</taxon>
    </lineage>
</organism>
<evidence type="ECO:0000313" key="8">
    <source>
        <dbReference type="EMBL" id="EGJ50727.1"/>
    </source>
</evidence>
<dbReference type="RefSeq" id="WP_014260429.1">
    <property type="nucleotide sequence ID" value="NC_016629.1"/>
</dbReference>
<name>F3YYH3_DESAF</name>
<evidence type="ECO:0000256" key="3">
    <source>
        <dbReference type="ARBA" id="ARBA00022795"/>
    </source>
</evidence>
<dbReference type="Proteomes" id="UP000007844">
    <property type="component" value="Chromosome"/>
</dbReference>
<keyword evidence="8" id="KW-0969">Cilium</keyword>
<evidence type="ECO:0000259" key="6">
    <source>
        <dbReference type="Pfam" id="PF13860"/>
    </source>
</evidence>
<gene>
    <name evidence="8" type="ORF">Desaf_2403</name>
</gene>
<dbReference type="KEGG" id="daf:Desaf_2403"/>
<dbReference type="InterPro" id="IPR025963">
    <property type="entry name" value="FLgD_Tudor"/>
</dbReference>
<dbReference type="EMBL" id="CP003221">
    <property type="protein sequence ID" value="EGJ50727.1"/>
    <property type="molecule type" value="Genomic_DNA"/>
</dbReference>
<keyword evidence="9" id="KW-1185">Reference proteome</keyword>
<reference evidence="8 9" key="1">
    <citation type="journal article" date="2011" name="J. Bacteriol.">
        <title>Genome sequence of the mercury-methylating and pleomorphic Desulfovibrio africanus Strain Walvis Bay.</title>
        <authorList>
            <person name="Brown S.D."/>
            <person name="Wall J.D."/>
            <person name="Kucken A.M."/>
            <person name="Gilmour C.C."/>
            <person name="Podar M."/>
            <person name="Brandt C.C."/>
            <person name="Teshima H."/>
            <person name="Detter J.C."/>
            <person name="Han C.S."/>
            <person name="Land M.L."/>
            <person name="Lucas S."/>
            <person name="Han J."/>
            <person name="Pennacchio L."/>
            <person name="Nolan M."/>
            <person name="Pitluck S."/>
            <person name="Woyke T."/>
            <person name="Goodwin L."/>
            <person name="Palumbo A.V."/>
            <person name="Elias D.A."/>
        </authorList>
    </citation>
    <scope>NUCLEOTIDE SEQUENCE [LARGE SCALE GENOMIC DNA]</scope>
    <source>
        <strain evidence="8 9">Walvis Bay</strain>
    </source>
</reference>
<keyword evidence="8" id="KW-0966">Cell projection</keyword>
<dbReference type="Pfam" id="PF13860">
    <property type="entry name" value="FlgD_ig"/>
    <property type="match status" value="1"/>
</dbReference>
<dbReference type="HOGENOM" id="CLU_047535_0_1_7"/>
<keyword evidence="8" id="KW-0282">Flagellum</keyword>
<dbReference type="InterPro" id="IPR005648">
    <property type="entry name" value="FlgD"/>
</dbReference>